<organism evidence="2 3">
    <name type="scientific">Trichoderma breve</name>
    <dbReference type="NCBI Taxonomy" id="2034170"/>
    <lineage>
        <taxon>Eukaryota</taxon>
        <taxon>Fungi</taxon>
        <taxon>Dikarya</taxon>
        <taxon>Ascomycota</taxon>
        <taxon>Pezizomycotina</taxon>
        <taxon>Sordariomycetes</taxon>
        <taxon>Hypocreomycetidae</taxon>
        <taxon>Hypocreales</taxon>
        <taxon>Hypocreaceae</taxon>
        <taxon>Trichoderma</taxon>
    </lineage>
</organism>
<dbReference type="Proteomes" id="UP001140511">
    <property type="component" value="Unassembled WGS sequence"/>
</dbReference>
<feature type="domain" description="DUF6604" evidence="1">
    <location>
        <begin position="12"/>
        <end position="276"/>
    </location>
</feature>
<keyword evidence="3" id="KW-1185">Reference proteome</keyword>
<dbReference type="Pfam" id="PF20253">
    <property type="entry name" value="DUF6604"/>
    <property type="match status" value="1"/>
</dbReference>
<evidence type="ECO:0000313" key="3">
    <source>
        <dbReference type="Proteomes" id="UP001140511"/>
    </source>
</evidence>
<protein>
    <recommendedName>
        <fullName evidence="1">DUF6604 domain-containing protein</fullName>
    </recommendedName>
</protein>
<dbReference type="RefSeq" id="XP_056034772.1">
    <property type="nucleotide sequence ID" value="XM_056169456.1"/>
</dbReference>
<dbReference type="GeneID" id="80864144"/>
<comment type="caution">
    <text evidence="2">The sequence shown here is derived from an EMBL/GenBank/DDBJ whole genome shotgun (WGS) entry which is preliminary data.</text>
</comment>
<proteinExistence type="predicted"/>
<gene>
    <name evidence="2" type="ORF">T069G_02246</name>
</gene>
<reference evidence="2" key="1">
    <citation type="submission" date="2022-09" db="EMBL/GenBank/DDBJ databases">
        <title>Chromosome-level assembly of Trichoderma breve T069, a fungus used in development of biopesticide product.</title>
        <authorList>
            <person name="Lin R."/>
            <person name="Liu T."/>
        </authorList>
    </citation>
    <scope>NUCLEOTIDE SEQUENCE</scope>
    <source>
        <strain evidence="2">T069</strain>
    </source>
</reference>
<sequence length="945" mass="107252">MLPPALVSTYRLYKQDTDYVATWLTQTAKAHGYPDALSEVVDMAKASSKRLKGKARTKAKNRSIGQSVQTQKTHTYTLAIKDFVPLAAFIASRANSGIQVPGLIMSILNRIIEARTHHGQQLNDYGGQTTAQENVKHQHFIKVLEEVRDTLKPCTRLPPPTSAATEGPGEALNGVESVFDALAVSEASPSLLDTLGMQSRQILAGDEAVYMAEPQTSFENAIVAYTMMMNDLQDIRSRIRWIWENYKKGLFTLSGAAVATDTAIDLARNATEEVTPLFKDHNGFPGMIHSFFRYRCLLKGYQENEVYLSEEDNFNYDLYEIADEVYMNVFRMLHSFAGTLVQSDVPIYVDGTFGSYDPTSNRDLKTGRQKFTEDRILLLEFFTELITVARRIPDYPAKDVFLCGMVELSKTGAVPFYLIFAAQVFLDIHHILRDQAALSSEQVLRQVTRMNSELEKHLNFHTNLKIGGWPASNDTIIRELRKNMRWIDGDPVYKAKVKLLQQAGRPISSCTKRHHILRRSPVLSGLILFHFQLRFHNAGISVTDAWGSTIYTAHLYNALRNEKLLKRRWNGLDVAQILLREESFYVAGWPQNKERYLQEFCLRLGMDEALFKKPIQDQRRSSSFGSGAEAGKIKDRIPVSLKFKSRYAGEAERVDWTPKQIDGICSSSEYQQVRLEEEDILQFHLIPDAEELRRRREQHQRKPISADSLRPESLVRELMLSLQNESLELQFSYLLLHRLCWQLLRRVKEHCDALMCERYGSKYIERENQLPFLVGYILGAAVGMDYELMQAAADGMNEMNEFFDAADQQLGLGFDSDMISNSIGFRIAEDGTVGRSSTSAHAETNVAIWSPAHPTAFDKVCKATIFTRLGTRHSHQEVKAALDATKDVDQTFCLSVNNIILIFSASQDEYTMHCHKVLQMLENRSMRVNVNDCVFDSENSTDAGI</sequence>
<evidence type="ECO:0000313" key="2">
    <source>
        <dbReference type="EMBL" id="KAJ4865716.1"/>
    </source>
</evidence>
<dbReference type="PANTHER" id="PTHR38795:SF1">
    <property type="entry name" value="DUF6604 DOMAIN-CONTAINING PROTEIN"/>
    <property type="match status" value="1"/>
</dbReference>
<evidence type="ECO:0000259" key="1">
    <source>
        <dbReference type="Pfam" id="PF20253"/>
    </source>
</evidence>
<dbReference type="PANTHER" id="PTHR38795">
    <property type="entry name" value="DUF6604 DOMAIN-CONTAINING PROTEIN"/>
    <property type="match status" value="1"/>
</dbReference>
<name>A0A9W9EFJ3_9HYPO</name>
<dbReference type="InterPro" id="IPR046539">
    <property type="entry name" value="DUF6604"/>
</dbReference>
<dbReference type="EMBL" id="JAOPEN010000001">
    <property type="protein sequence ID" value="KAJ4865716.1"/>
    <property type="molecule type" value="Genomic_DNA"/>
</dbReference>
<dbReference type="AlphaFoldDB" id="A0A9W9EFJ3"/>
<accession>A0A9W9EFJ3</accession>